<feature type="domain" description="HTH hxlR-type" evidence="6">
    <location>
        <begin position="6"/>
        <end position="107"/>
    </location>
</feature>
<feature type="domain" description="Response regulatory" evidence="5">
    <location>
        <begin position="109"/>
        <end position="217"/>
    </location>
</feature>
<evidence type="ECO:0000259" key="5">
    <source>
        <dbReference type="PROSITE" id="PS50110"/>
    </source>
</evidence>
<dbReference type="Pfam" id="PF01638">
    <property type="entry name" value="HxlR"/>
    <property type="match status" value="1"/>
</dbReference>
<dbReference type="SUPFAM" id="SSF52172">
    <property type="entry name" value="CheY-like"/>
    <property type="match status" value="1"/>
</dbReference>
<protein>
    <submittedName>
        <fullName evidence="7">Transcriptional regulator, HxlR family</fullName>
    </submittedName>
</protein>
<dbReference type="InterPro" id="IPR036388">
    <property type="entry name" value="WH-like_DNA-bd_sf"/>
</dbReference>
<accession>A0A1I6G0W1</accession>
<dbReference type="InterPro" id="IPR036390">
    <property type="entry name" value="WH_DNA-bd_sf"/>
</dbReference>
<keyword evidence="2" id="KW-0238">DNA-binding</keyword>
<dbReference type="InterPro" id="IPR011006">
    <property type="entry name" value="CheY-like_superfamily"/>
</dbReference>
<dbReference type="CDD" id="cd00156">
    <property type="entry name" value="REC"/>
    <property type="match status" value="1"/>
</dbReference>
<dbReference type="PROSITE" id="PS51118">
    <property type="entry name" value="HTH_HXLR"/>
    <property type="match status" value="1"/>
</dbReference>
<dbReference type="PROSITE" id="PS50110">
    <property type="entry name" value="RESPONSE_REGULATORY"/>
    <property type="match status" value="1"/>
</dbReference>
<evidence type="ECO:0000256" key="1">
    <source>
        <dbReference type="ARBA" id="ARBA00023015"/>
    </source>
</evidence>
<reference evidence="8" key="1">
    <citation type="submission" date="2016-10" db="EMBL/GenBank/DDBJ databases">
        <authorList>
            <person name="Varghese N."/>
            <person name="Submissions S."/>
        </authorList>
    </citation>
    <scope>NUCLEOTIDE SEQUENCE [LARGE SCALE GENOMIC DNA]</scope>
    <source>
        <strain evidence="8">CGMCC 1.8711</strain>
    </source>
</reference>
<keyword evidence="3" id="KW-0804">Transcription</keyword>
<evidence type="ECO:0000259" key="6">
    <source>
        <dbReference type="PROSITE" id="PS51118"/>
    </source>
</evidence>
<dbReference type="PANTHER" id="PTHR33204:SF18">
    <property type="entry name" value="TRANSCRIPTIONAL REGULATORY PROTEIN"/>
    <property type="match status" value="1"/>
</dbReference>
<keyword evidence="8" id="KW-1185">Reference proteome</keyword>
<dbReference type="Proteomes" id="UP000243250">
    <property type="component" value="Unassembled WGS sequence"/>
</dbReference>
<dbReference type="InterPro" id="IPR001789">
    <property type="entry name" value="Sig_transdc_resp-reg_receiver"/>
</dbReference>
<dbReference type="GO" id="GO:0003677">
    <property type="term" value="F:DNA binding"/>
    <property type="evidence" value="ECO:0007669"/>
    <property type="project" value="UniProtKB-KW"/>
</dbReference>
<keyword evidence="1" id="KW-0805">Transcription regulation</keyword>
<dbReference type="Gene3D" id="1.10.10.10">
    <property type="entry name" value="Winged helix-like DNA-binding domain superfamily/Winged helix DNA-binding domain"/>
    <property type="match status" value="1"/>
</dbReference>
<dbReference type="SMART" id="SM00448">
    <property type="entry name" value="REC"/>
    <property type="match status" value="1"/>
</dbReference>
<evidence type="ECO:0000313" key="7">
    <source>
        <dbReference type="EMBL" id="SFR35825.1"/>
    </source>
</evidence>
<evidence type="ECO:0000313" key="8">
    <source>
        <dbReference type="Proteomes" id="UP000243250"/>
    </source>
</evidence>
<feature type="modified residue" description="4-aspartylphosphate" evidence="4">
    <location>
        <position position="155"/>
    </location>
</feature>
<proteinExistence type="predicted"/>
<dbReference type="STRING" id="555875.SAMN04488124_0683"/>
<dbReference type="AlphaFoldDB" id="A0A1I6G0W1"/>
<gene>
    <name evidence="7" type="ORF">SAMN04488124_0683</name>
</gene>
<dbReference type="Pfam" id="PF00072">
    <property type="entry name" value="Response_reg"/>
    <property type="match status" value="1"/>
</dbReference>
<dbReference type="OrthoDB" id="10490at2157"/>
<dbReference type="GO" id="GO:0000160">
    <property type="term" value="P:phosphorelay signal transduction system"/>
    <property type="evidence" value="ECO:0007669"/>
    <property type="project" value="InterPro"/>
</dbReference>
<keyword evidence="4" id="KW-0597">Phosphoprotein</keyword>
<evidence type="ECO:0000256" key="2">
    <source>
        <dbReference type="ARBA" id="ARBA00023125"/>
    </source>
</evidence>
<dbReference type="InterPro" id="IPR002577">
    <property type="entry name" value="HTH_HxlR"/>
</dbReference>
<dbReference type="EMBL" id="FOYS01000001">
    <property type="protein sequence ID" value="SFR35825.1"/>
    <property type="molecule type" value="Genomic_DNA"/>
</dbReference>
<dbReference type="Gene3D" id="3.40.50.2300">
    <property type="match status" value="1"/>
</dbReference>
<dbReference type="SUPFAM" id="SSF46785">
    <property type="entry name" value="Winged helix' DNA-binding domain"/>
    <property type="match status" value="1"/>
</dbReference>
<dbReference type="RefSeq" id="WP_089876734.1">
    <property type="nucleotide sequence ID" value="NZ_FOYS01000001.1"/>
</dbReference>
<organism evidence="7 8">
    <name type="scientific">Halogeometricum limi</name>
    <dbReference type="NCBI Taxonomy" id="555875"/>
    <lineage>
        <taxon>Archaea</taxon>
        <taxon>Methanobacteriati</taxon>
        <taxon>Methanobacteriota</taxon>
        <taxon>Stenosarchaea group</taxon>
        <taxon>Halobacteria</taxon>
        <taxon>Halobacteriales</taxon>
        <taxon>Haloferacaceae</taxon>
        <taxon>Halogeometricum</taxon>
    </lineage>
</organism>
<evidence type="ECO:0000256" key="4">
    <source>
        <dbReference type="PROSITE-ProRule" id="PRU00169"/>
    </source>
</evidence>
<evidence type="ECO:0000256" key="3">
    <source>
        <dbReference type="ARBA" id="ARBA00023163"/>
    </source>
</evidence>
<name>A0A1I6G0W1_9EURY</name>
<sequence length="276" mass="30188">MSHRDTSLRAVRDGATLVGKKWHPAVVYSLVVDGPAGFSELERRLDVSAKVLTETLSDLTDEGIVRRHEIQKRPLRVEYTPTASGRELANVLRDLGRWSERRRGDDAPVVVVVDDDPRLTELYASMLSECDVRVANDGRSGLAAVDDAVDVLLLDRKMPDVDGEHVARHVAAEYRDVRVALLSSARLDETVLSVPFDRYLRKPVTATDLAETVASLSTPRTDAARRYLSTLAKLAAFRGDTGGDAYRSLEEQRAALADELPDADALAAEAGLTVGE</sequence>
<dbReference type="PANTHER" id="PTHR33204">
    <property type="entry name" value="TRANSCRIPTIONAL REGULATOR, MARR FAMILY"/>
    <property type="match status" value="1"/>
</dbReference>